<evidence type="ECO:0000256" key="1">
    <source>
        <dbReference type="SAM" id="Phobius"/>
    </source>
</evidence>
<dbReference type="Gene3D" id="1.10.1760.20">
    <property type="match status" value="1"/>
</dbReference>
<organism evidence="2 3">
    <name type="scientific">Aliikangiella maris</name>
    <dbReference type="NCBI Taxonomy" id="3162458"/>
    <lineage>
        <taxon>Bacteria</taxon>
        <taxon>Pseudomonadati</taxon>
        <taxon>Pseudomonadota</taxon>
        <taxon>Gammaproteobacteria</taxon>
        <taxon>Oceanospirillales</taxon>
        <taxon>Pleioneaceae</taxon>
        <taxon>Aliikangiella</taxon>
    </lineage>
</organism>
<evidence type="ECO:0000313" key="3">
    <source>
        <dbReference type="Proteomes" id="UP001548189"/>
    </source>
</evidence>
<reference evidence="2 3" key="1">
    <citation type="submission" date="2024-06" db="EMBL/GenBank/DDBJ databases">
        <authorList>
            <person name="Li F."/>
        </authorList>
    </citation>
    <scope>NUCLEOTIDE SEQUENCE [LARGE SCALE GENOMIC DNA]</scope>
    <source>
        <strain evidence="2 3">GXAS 311</strain>
    </source>
</reference>
<keyword evidence="1" id="KW-0812">Transmembrane</keyword>
<feature type="transmembrane region" description="Helical" evidence="1">
    <location>
        <begin position="62"/>
        <end position="84"/>
    </location>
</feature>
<feature type="transmembrane region" description="Helical" evidence="1">
    <location>
        <begin position="33"/>
        <end position="50"/>
    </location>
</feature>
<keyword evidence="3" id="KW-1185">Reference proteome</keyword>
<proteinExistence type="predicted"/>
<protein>
    <submittedName>
        <fullName evidence="2">Energy-coupling factor ABC transporter permease</fullName>
    </submittedName>
</protein>
<keyword evidence="1" id="KW-1133">Transmembrane helix</keyword>
<feature type="transmembrane region" description="Helical" evidence="1">
    <location>
        <begin position="90"/>
        <end position="111"/>
    </location>
</feature>
<dbReference type="EMBL" id="JBEVCJ010000010">
    <property type="protein sequence ID" value="MET1255435.1"/>
    <property type="molecule type" value="Genomic_DNA"/>
</dbReference>
<sequence>MNLIALLIFLWASIRAPWHQVFAVAERQHLLLGSILFLTTFWLMHIEIIKNVIVHPLIITSIALMVGFRLSIIVVGIASIAYLLLLDLSIFNWGFHLIINGVIPAAFIIFINHWLRKKNPTNLFFYTLGIGFICGALTIPIAALISTSLIWLFDIDLMQASRNTFEVSWILLGMFPEAFINGAFVSSITVFYPHWMRTFDEDYFLSK</sequence>
<accession>A0ABV2BU18</accession>
<feature type="transmembrane region" description="Helical" evidence="1">
    <location>
        <begin position="169"/>
        <end position="192"/>
    </location>
</feature>
<dbReference type="RefSeq" id="WP_353896021.1">
    <property type="nucleotide sequence ID" value="NZ_JBEVCJ010000010.1"/>
</dbReference>
<keyword evidence="1" id="KW-0472">Membrane</keyword>
<feature type="transmembrane region" description="Helical" evidence="1">
    <location>
        <begin position="123"/>
        <end position="153"/>
    </location>
</feature>
<name>A0ABV2BU18_9GAMM</name>
<evidence type="ECO:0000313" key="2">
    <source>
        <dbReference type="EMBL" id="MET1255435.1"/>
    </source>
</evidence>
<gene>
    <name evidence="2" type="ORF">ABVT43_09885</name>
</gene>
<comment type="caution">
    <text evidence="2">The sequence shown here is derived from an EMBL/GenBank/DDBJ whole genome shotgun (WGS) entry which is preliminary data.</text>
</comment>
<dbReference type="Proteomes" id="UP001548189">
    <property type="component" value="Unassembled WGS sequence"/>
</dbReference>